<dbReference type="InterPro" id="IPR029063">
    <property type="entry name" value="SAM-dependent_MTases_sf"/>
</dbReference>
<protein>
    <submittedName>
        <fullName evidence="1">Methyltransferase, putative, family protein</fullName>
    </submittedName>
</protein>
<organism evidence="1">
    <name type="scientific">Mycobacterium triplex</name>
    <dbReference type="NCBI Taxonomy" id="47839"/>
    <lineage>
        <taxon>Bacteria</taxon>
        <taxon>Bacillati</taxon>
        <taxon>Actinomycetota</taxon>
        <taxon>Actinomycetes</taxon>
        <taxon>Mycobacteriales</taxon>
        <taxon>Mycobacteriaceae</taxon>
        <taxon>Mycobacterium</taxon>
        <taxon>Mycobacterium simiae complex</taxon>
    </lineage>
</organism>
<dbReference type="STRING" id="47839.BN973_00735"/>
<dbReference type="Proteomes" id="UP000028880">
    <property type="component" value="Unassembled WGS sequence"/>
</dbReference>
<evidence type="ECO:0000313" key="2">
    <source>
        <dbReference type="EMBL" id="ORX06369.1"/>
    </source>
</evidence>
<dbReference type="AlphaFoldDB" id="A0A024JSN6"/>
<keyword evidence="1" id="KW-0808">Transferase</keyword>
<dbReference type="Proteomes" id="UP000193710">
    <property type="component" value="Unassembled WGS sequence"/>
</dbReference>
<sequence length="64" mass="7170">MHALTFHEPDRTDAAEWLTDHGWQVKAVNNREEMARLGRAVPEDLADDAVRSTLLRACFGGPSH</sequence>
<name>A0A024JSN6_9MYCO</name>
<dbReference type="eggNOG" id="COG3315">
    <property type="taxonomic scope" value="Bacteria"/>
</dbReference>
<dbReference type="GO" id="GO:0032259">
    <property type="term" value="P:methylation"/>
    <property type="evidence" value="ECO:0007669"/>
    <property type="project" value="UniProtKB-KW"/>
</dbReference>
<proteinExistence type="predicted"/>
<keyword evidence="3" id="KW-1185">Reference proteome</keyword>
<dbReference type="GO" id="GO:0008168">
    <property type="term" value="F:methyltransferase activity"/>
    <property type="evidence" value="ECO:0007669"/>
    <property type="project" value="UniProtKB-KW"/>
</dbReference>
<evidence type="ECO:0000313" key="3">
    <source>
        <dbReference type="Proteomes" id="UP000193710"/>
    </source>
</evidence>
<dbReference type="Gene3D" id="3.40.50.150">
    <property type="entry name" value="Vaccinia Virus protein VP39"/>
    <property type="match status" value="1"/>
</dbReference>
<accession>A0A024JSN6</accession>
<reference evidence="2 3" key="3">
    <citation type="submission" date="2016-01" db="EMBL/GenBank/DDBJ databases">
        <title>The new phylogeny of the genus Mycobacterium.</title>
        <authorList>
            <person name="Tarcisio F."/>
            <person name="Conor M."/>
            <person name="Antonella G."/>
            <person name="Elisabetta G."/>
            <person name="Giulia F.S."/>
            <person name="Sara T."/>
            <person name="Anna F."/>
            <person name="Clotilde B."/>
            <person name="Roberto B."/>
            <person name="Veronica D.S."/>
            <person name="Fabio R."/>
            <person name="Monica P."/>
            <person name="Olivier J."/>
            <person name="Enrico T."/>
            <person name="Nicola S."/>
        </authorList>
    </citation>
    <scope>NUCLEOTIDE SEQUENCE [LARGE SCALE GENOMIC DNA]</scope>
    <source>
        <strain evidence="2 3">DSM 44626</strain>
    </source>
</reference>
<evidence type="ECO:0000313" key="1">
    <source>
        <dbReference type="EMBL" id="CDO86392.1"/>
    </source>
</evidence>
<dbReference type="HOGENOM" id="CLU_2863046_0_0_11"/>
<reference evidence="1" key="2">
    <citation type="submission" date="2014-04" db="EMBL/GenBank/DDBJ databases">
        <authorList>
            <person name="Urmite Genomes U."/>
        </authorList>
    </citation>
    <scope>NUCLEOTIDE SEQUENCE</scope>
    <source>
        <strain evidence="1">DSM 44626</strain>
    </source>
</reference>
<dbReference type="EMBL" id="HG964446">
    <property type="protein sequence ID" value="CDO86392.1"/>
    <property type="molecule type" value="Genomic_DNA"/>
</dbReference>
<dbReference type="EMBL" id="LQPY01000011">
    <property type="protein sequence ID" value="ORX06369.1"/>
    <property type="molecule type" value="Genomic_DNA"/>
</dbReference>
<reference evidence="1" key="1">
    <citation type="journal article" date="2014" name="Genome Announc.">
        <title>Draft Genome Sequence of Mycobacterium triplex DSM 44626.</title>
        <authorList>
            <person name="Sassi M."/>
            <person name="Croce O."/>
            <person name="Robert C."/>
            <person name="Raoult D."/>
            <person name="Drancourt M."/>
        </authorList>
    </citation>
    <scope>NUCLEOTIDE SEQUENCE [LARGE SCALE GENOMIC DNA]</scope>
    <source>
        <strain evidence="1">DSM 44626</strain>
    </source>
</reference>
<gene>
    <name evidence="2" type="ORF">AWC29_08975</name>
    <name evidence="1" type="ORF">BN973_00735</name>
</gene>
<keyword evidence="1" id="KW-0489">Methyltransferase</keyword>